<accession>A0A212LZZ5</accession>
<protein>
    <recommendedName>
        <fullName evidence="2">Porin domain-containing protein</fullName>
    </recommendedName>
</protein>
<feature type="signal peptide" evidence="1">
    <location>
        <begin position="1"/>
        <end position="22"/>
    </location>
</feature>
<gene>
    <name evidence="3" type="ORF">KL86SPO_60048</name>
</gene>
<dbReference type="Pfam" id="PF13609">
    <property type="entry name" value="Porin_4"/>
    <property type="match status" value="1"/>
</dbReference>
<feature type="domain" description="Porin" evidence="2">
    <location>
        <begin position="10"/>
        <end position="299"/>
    </location>
</feature>
<proteinExistence type="predicted"/>
<feature type="chain" id="PRO_5012103498" description="Porin domain-containing protein" evidence="1">
    <location>
        <begin position="23"/>
        <end position="321"/>
    </location>
</feature>
<keyword evidence="1" id="KW-0732">Signal</keyword>
<organism evidence="3">
    <name type="scientific">uncultured Sporomusa sp</name>
    <dbReference type="NCBI Taxonomy" id="307249"/>
    <lineage>
        <taxon>Bacteria</taxon>
        <taxon>Bacillati</taxon>
        <taxon>Bacillota</taxon>
        <taxon>Negativicutes</taxon>
        <taxon>Selenomonadales</taxon>
        <taxon>Sporomusaceae</taxon>
        <taxon>Sporomusa</taxon>
        <taxon>environmental samples</taxon>
    </lineage>
</organism>
<name>A0A212LZZ5_9FIRM</name>
<dbReference type="SUPFAM" id="SSF56935">
    <property type="entry name" value="Porins"/>
    <property type="match status" value="1"/>
</dbReference>
<dbReference type="InterPro" id="IPR023614">
    <property type="entry name" value="Porin_dom_sf"/>
</dbReference>
<dbReference type="Gene3D" id="2.40.160.10">
    <property type="entry name" value="Porin"/>
    <property type="match status" value="1"/>
</dbReference>
<evidence type="ECO:0000313" key="3">
    <source>
        <dbReference type="EMBL" id="SCM83086.1"/>
    </source>
</evidence>
<reference evidence="3" key="1">
    <citation type="submission" date="2016-08" db="EMBL/GenBank/DDBJ databases">
        <authorList>
            <person name="Seilhamer J.J."/>
        </authorList>
    </citation>
    <scope>NUCLEOTIDE SEQUENCE</scope>
    <source>
        <strain evidence="3">86</strain>
    </source>
</reference>
<evidence type="ECO:0000256" key="1">
    <source>
        <dbReference type="SAM" id="SignalP"/>
    </source>
</evidence>
<dbReference type="InterPro" id="IPR033900">
    <property type="entry name" value="Gram_neg_porin_domain"/>
</dbReference>
<dbReference type="GO" id="GO:0016020">
    <property type="term" value="C:membrane"/>
    <property type="evidence" value="ECO:0007669"/>
    <property type="project" value="InterPro"/>
</dbReference>
<sequence length="321" mass="34891">MKKTVATSLAAVMLLSAGTAAAASFPEFKFNGDVKLHYRWHTADGEPDTDGGKFWFRLNAASEVAKNLTFYTRLTTQHLSGDNIGADFDQDHYHADHATTLDRIGFILKGKNFDYTLGRQDVFLGQGLLMDSTGYLGTNRGAIDGLTATGKAGVTNLTFVAGQAWMDGDEAKVYAVDASYSPAKDWKLGATVAGVTDRDAGEDSTHYGINAAYTAGKATYFGEYGKSDADSQDKGYALGISYGFDKKNSVFAIYNRVEGNADLIPNTTTYDNNGKGMYYGFSHKLKADTTLDLFYKDMKYISGDDAGNAYTSLRTTVTYKF</sequence>
<evidence type="ECO:0000259" key="2">
    <source>
        <dbReference type="Pfam" id="PF13609"/>
    </source>
</evidence>
<dbReference type="EMBL" id="FMJE01000006">
    <property type="protein sequence ID" value="SCM83086.1"/>
    <property type="molecule type" value="Genomic_DNA"/>
</dbReference>
<dbReference type="AlphaFoldDB" id="A0A212LZZ5"/>
<dbReference type="RefSeq" id="WP_288185607.1">
    <property type="nucleotide sequence ID" value="NZ_LT608335.1"/>
</dbReference>
<dbReference type="GO" id="GO:0015288">
    <property type="term" value="F:porin activity"/>
    <property type="evidence" value="ECO:0007669"/>
    <property type="project" value="InterPro"/>
</dbReference>